<comment type="similarity">
    <text evidence="1">Belongs to the short-chain dehydrogenases/reductases (SDR) family.</text>
</comment>
<evidence type="ECO:0000256" key="1">
    <source>
        <dbReference type="ARBA" id="ARBA00006484"/>
    </source>
</evidence>
<dbReference type="PANTHER" id="PTHR24320:SF154">
    <property type="entry name" value="OXIDOREDUCTASE, SHORT-CHAIN DEHYDROGENASE_REDUCTASE FAMILY (AFU_ORTHOLOGUE AFUA_2G04560)"/>
    <property type="match status" value="1"/>
</dbReference>
<evidence type="ECO:0000313" key="4">
    <source>
        <dbReference type="Proteomes" id="UP000729357"/>
    </source>
</evidence>
<keyword evidence="2" id="KW-0560">Oxidoreductase</keyword>
<evidence type="ECO:0000256" key="2">
    <source>
        <dbReference type="ARBA" id="ARBA00023002"/>
    </source>
</evidence>
<gene>
    <name evidence="3" type="ORF">KCU98_g4779</name>
</gene>
<sequence length="102" mass="11163">MKELDLTQLPSQAGKTILITGARIFFTGRNQARADEVLADLDRRYPEVQAKFVQTDLASLSDIQRVVQLLIPQLDGRLDVLICNAGIMATPPGLGPDGFEIL</sequence>
<organism evidence="3 4">
    <name type="scientific">Aureobasidium melanogenum</name>
    <name type="common">Aureobasidium pullulans var. melanogenum</name>
    <dbReference type="NCBI Taxonomy" id="46634"/>
    <lineage>
        <taxon>Eukaryota</taxon>
        <taxon>Fungi</taxon>
        <taxon>Dikarya</taxon>
        <taxon>Ascomycota</taxon>
        <taxon>Pezizomycotina</taxon>
        <taxon>Dothideomycetes</taxon>
        <taxon>Dothideomycetidae</taxon>
        <taxon>Dothideales</taxon>
        <taxon>Saccotheciaceae</taxon>
        <taxon>Aureobasidium</taxon>
    </lineage>
</organism>
<dbReference type="Proteomes" id="UP000729357">
    <property type="component" value="Unassembled WGS sequence"/>
</dbReference>
<dbReference type="Gene3D" id="3.40.50.720">
    <property type="entry name" value="NAD(P)-binding Rossmann-like Domain"/>
    <property type="match status" value="1"/>
</dbReference>
<keyword evidence="4" id="KW-1185">Reference proteome</keyword>
<reference evidence="3" key="1">
    <citation type="journal article" date="2021" name="J Fungi (Basel)">
        <title>Virulence traits and population genomics of the black yeast Aureobasidium melanogenum.</title>
        <authorList>
            <person name="Cernosa A."/>
            <person name="Sun X."/>
            <person name="Gostincar C."/>
            <person name="Fang C."/>
            <person name="Gunde-Cimerman N."/>
            <person name="Song Z."/>
        </authorList>
    </citation>
    <scope>NUCLEOTIDE SEQUENCE</scope>
    <source>
        <strain evidence="3">EXF-9298</strain>
    </source>
</reference>
<dbReference type="EMBL" id="JAHFXS010000401">
    <property type="protein sequence ID" value="KAG9985342.1"/>
    <property type="molecule type" value="Genomic_DNA"/>
</dbReference>
<dbReference type="Pfam" id="PF00106">
    <property type="entry name" value="adh_short"/>
    <property type="match status" value="1"/>
</dbReference>
<protein>
    <submittedName>
        <fullName evidence="3">Uncharacterized protein</fullName>
    </submittedName>
</protein>
<proteinExistence type="inferred from homology"/>
<dbReference type="InterPro" id="IPR002347">
    <property type="entry name" value="SDR_fam"/>
</dbReference>
<evidence type="ECO:0000313" key="3">
    <source>
        <dbReference type="EMBL" id="KAG9985342.1"/>
    </source>
</evidence>
<accession>A0A9P8FXX8</accession>
<dbReference type="PANTHER" id="PTHR24320">
    <property type="entry name" value="RETINOL DEHYDROGENASE"/>
    <property type="match status" value="1"/>
</dbReference>
<name>A0A9P8FXX8_AURME</name>
<comment type="caution">
    <text evidence="3">The sequence shown here is derived from an EMBL/GenBank/DDBJ whole genome shotgun (WGS) entry which is preliminary data.</text>
</comment>
<feature type="non-terminal residue" evidence="3">
    <location>
        <position position="102"/>
    </location>
</feature>
<dbReference type="AlphaFoldDB" id="A0A9P8FXX8"/>
<dbReference type="InterPro" id="IPR036291">
    <property type="entry name" value="NAD(P)-bd_dom_sf"/>
</dbReference>
<reference evidence="3" key="2">
    <citation type="submission" date="2021-08" db="EMBL/GenBank/DDBJ databases">
        <authorList>
            <person name="Gostincar C."/>
            <person name="Sun X."/>
            <person name="Song Z."/>
            <person name="Gunde-Cimerman N."/>
        </authorList>
    </citation>
    <scope>NUCLEOTIDE SEQUENCE</scope>
    <source>
        <strain evidence="3">EXF-9298</strain>
    </source>
</reference>
<dbReference type="GO" id="GO:0016491">
    <property type="term" value="F:oxidoreductase activity"/>
    <property type="evidence" value="ECO:0007669"/>
    <property type="project" value="UniProtKB-KW"/>
</dbReference>
<dbReference type="SUPFAM" id="SSF51735">
    <property type="entry name" value="NAD(P)-binding Rossmann-fold domains"/>
    <property type="match status" value="1"/>
</dbReference>